<comment type="catalytic activity">
    <reaction evidence="4">
        <text>(6S)-5-formyl-5,6,7,8-tetrahydrofolate + ATP = (6R)-5,10-methenyltetrahydrofolate + ADP + phosphate</text>
        <dbReference type="Rhea" id="RHEA:10488"/>
        <dbReference type="ChEBI" id="CHEBI:30616"/>
        <dbReference type="ChEBI" id="CHEBI:43474"/>
        <dbReference type="ChEBI" id="CHEBI:57455"/>
        <dbReference type="ChEBI" id="CHEBI:57457"/>
        <dbReference type="ChEBI" id="CHEBI:456216"/>
        <dbReference type="EC" id="6.3.3.2"/>
    </reaction>
</comment>
<keyword evidence="4" id="KW-0460">Magnesium</keyword>
<sequence>MCSKRELRNHIRNIKRQFTKQQLEELSLEIINRIKTNPQFNKARTILLYCSLPDEVETHELIDFACKEGKQILLPKVIGNTIMEIRKYTGRKDMIAGAYKIMEPTGDIFTDYDSIELAIIPGMAFDTQGNRLGRGKGYYDRFLEKIPGTYKIGLCFHFQILDNIPTEHTDIKMNEVLTDG</sequence>
<dbReference type="RefSeq" id="WP_172276081.1">
    <property type="nucleotide sequence ID" value="NZ_CASGMU010000010.1"/>
</dbReference>
<evidence type="ECO:0000256" key="3">
    <source>
        <dbReference type="ARBA" id="ARBA00022840"/>
    </source>
</evidence>
<dbReference type="Pfam" id="PF01812">
    <property type="entry name" value="5-FTHF_cyc-lig"/>
    <property type="match status" value="1"/>
</dbReference>
<keyword evidence="6" id="KW-1185">Reference proteome</keyword>
<dbReference type="PANTHER" id="PTHR23407">
    <property type="entry name" value="ATPASE INHIBITOR/5-FORMYLTETRAHYDROFOLATE CYCLO-LIGASE"/>
    <property type="match status" value="1"/>
</dbReference>
<dbReference type="GO" id="GO:0030272">
    <property type="term" value="F:5-formyltetrahydrofolate cyclo-ligase activity"/>
    <property type="evidence" value="ECO:0007669"/>
    <property type="project" value="UniProtKB-EC"/>
</dbReference>
<evidence type="ECO:0000256" key="2">
    <source>
        <dbReference type="ARBA" id="ARBA00022741"/>
    </source>
</evidence>
<keyword evidence="5" id="KW-0436">Ligase</keyword>
<dbReference type="NCBIfam" id="TIGR02727">
    <property type="entry name" value="MTHFS_bact"/>
    <property type="match status" value="1"/>
</dbReference>
<dbReference type="EMBL" id="JABKKF010000009">
    <property type="protein sequence ID" value="NPD92678.1"/>
    <property type="molecule type" value="Genomic_DNA"/>
</dbReference>
<dbReference type="PIRSF" id="PIRSF006806">
    <property type="entry name" value="FTHF_cligase"/>
    <property type="match status" value="1"/>
</dbReference>
<evidence type="ECO:0000313" key="6">
    <source>
        <dbReference type="Proteomes" id="UP000714420"/>
    </source>
</evidence>
<dbReference type="InterPro" id="IPR002698">
    <property type="entry name" value="FTHF_cligase"/>
</dbReference>
<dbReference type="SUPFAM" id="SSF100950">
    <property type="entry name" value="NagB/RpiA/CoA transferase-like"/>
    <property type="match status" value="1"/>
</dbReference>
<evidence type="ECO:0000313" key="5">
    <source>
        <dbReference type="EMBL" id="NPD92678.1"/>
    </source>
</evidence>
<dbReference type="Gene3D" id="3.40.50.10420">
    <property type="entry name" value="NagB/RpiA/CoA transferase-like"/>
    <property type="match status" value="1"/>
</dbReference>
<dbReference type="PANTHER" id="PTHR23407:SF1">
    <property type="entry name" value="5-FORMYLTETRAHYDROFOLATE CYCLO-LIGASE"/>
    <property type="match status" value="1"/>
</dbReference>
<evidence type="ECO:0000256" key="4">
    <source>
        <dbReference type="RuleBase" id="RU361279"/>
    </source>
</evidence>
<dbReference type="InterPro" id="IPR024185">
    <property type="entry name" value="FTHF_cligase-like_sf"/>
</dbReference>
<organism evidence="5 6">
    <name type="scientific">Xylanibacter muris</name>
    <dbReference type="NCBI Taxonomy" id="2736290"/>
    <lineage>
        <taxon>Bacteria</taxon>
        <taxon>Pseudomonadati</taxon>
        <taxon>Bacteroidota</taxon>
        <taxon>Bacteroidia</taxon>
        <taxon>Bacteroidales</taxon>
        <taxon>Prevotellaceae</taxon>
        <taxon>Xylanibacter</taxon>
    </lineage>
</organism>
<reference evidence="5 6" key="1">
    <citation type="submission" date="2020-05" db="EMBL/GenBank/DDBJ databases">
        <title>Distinct polysaccharide utilization as determinants for interspecies competition between intestinal Prevotella spp.</title>
        <authorList>
            <person name="Galvez E.J.C."/>
            <person name="Iljazovic A."/>
            <person name="Strowig T."/>
        </authorList>
    </citation>
    <scope>NUCLEOTIDE SEQUENCE [LARGE SCALE GENOMIC DNA]</scope>
    <source>
        <strain evidence="5 6">PMUR</strain>
    </source>
</reference>
<gene>
    <name evidence="5" type="ORF">HPS56_10055</name>
</gene>
<keyword evidence="2 4" id="KW-0547">Nucleotide-binding</keyword>
<comment type="cofactor">
    <cofactor evidence="4">
        <name>Mg(2+)</name>
        <dbReference type="ChEBI" id="CHEBI:18420"/>
    </cofactor>
</comment>
<dbReference type="Proteomes" id="UP000714420">
    <property type="component" value="Unassembled WGS sequence"/>
</dbReference>
<keyword evidence="4" id="KW-0479">Metal-binding</keyword>
<accession>A0ABX2AN67</accession>
<comment type="similarity">
    <text evidence="1 4">Belongs to the 5-formyltetrahydrofolate cyclo-ligase family.</text>
</comment>
<proteinExistence type="inferred from homology"/>
<dbReference type="EC" id="6.3.3.2" evidence="4"/>
<protein>
    <recommendedName>
        <fullName evidence="4">5-formyltetrahydrofolate cyclo-ligase</fullName>
        <ecNumber evidence="4">6.3.3.2</ecNumber>
    </recommendedName>
</protein>
<dbReference type="InterPro" id="IPR037171">
    <property type="entry name" value="NagB/RpiA_transferase-like"/>
</dbReference>
<keyword evidence="3 4" id="KW-0067">ATP-binding</keyword>
<evidence type="ECO:0000256" key="1">
    <source>
        <dbReference type="ARBA" id="ARBA00010638"/>
    </source>
</evidence>
<name>A0ABX2AN67_9BACT</name>
<comment type="caution">
    <text evidence="5">The sequence shown here is derived from an EMBL/GenBank/DDBJ whole genome shotgun (WGS) entry which is preliminary data.</text>
</comment>